<dbReference type="Proteomes" id="UP000318431">
    <property type="component" value="Unassembled WGS sequence"/>
</dbReference>
<dbReference type="OrthoDB" id="8759630at2"/>
<evidence type="ECO:0008006" key="5">
    <source>
        <dbReference type="Google" id="ProtNLM"/>
    </source>
</evidence>
<evidence type="ECO:0000256" key="1">
    <source>
        <dbReference type="SAM" id="MobiDB-lite"/>
    </source>
</evidence>
<proteinExistence type="predicted"/>
<keyword evidence="4" id="KW-1185">Reference proteome</keyword>
<feature type="region of interest" description="Disordered" evidence="1">
    <location>
        <begin position="122"/>
        <end position="142"/>
    </location>
</feature>
<evidence type="ECO:0000313" key="4">
    <source>
        <dbReference type="Proteomes" id="UP000318431"/>
    </source>
</evidence>
<evidence type="ECO:0000256" key="2">
    <source>
        <dbReference type="SAM" id="SignalP"/>
    </source>
</evidence>
<feature type="region of interest" description="Disordered" evidence="1">
    <location>
        <begin position="37"/>
        <end position="58"/>
    </location>
</feature>
<dbReference type="RefSeq" id="WP_145649926.1">
    <property type="nucleotide sequence ID" value="NZ_VLLB01000005.1"/>
</dbReference>
<gene>
    <name evidence="3" type="ORF">IP91_03027</name>
</gene>
<sequence>MMRPLCLALVLLAAALPAAAQTAQPLSAADLARRSAAQAARELPPQPEPVPEVTQPGGYVRFGAANTSAFEDANNAAINGASNGFTIDDYVSPDGVHIARHSGRGGVRCFRTQSFQPRAIERSKETPVPVNCPPASEQWQRR</sequence>
<name>A0A562R5B2_9BURK</name>
<organism evidence="3 4">
    <name type="scientific">Pseudoduganella lurida</name>
    <dbReference type="NCBI Taxonomy" id="1036180"/>
    <lineage>
        <taxon>Bacteria</taxon>
        <taxon>Pseudomonadati</taxon>
        <taxon>Pseudomonadota</taxon>
        <taxon>Betaproteobacteria</taxon>
        <taxon>Burkholderiales</taxon>
        <taxon>Oxalobacteraceae</taxon>
        <taxon>Telluria group</taxon>
        <taxon>Pseudoduganella</taxon>
    </lineage>
</organism>
<reference evidence="3 4" key="1">
    <citation type="journal article" date="2015" name="Stand. Genomic Sci.">
        <title>Genomic Encyclopedia of Bacterial and Archaeal Type Strains, Phase III: the genomes of soil and plant-associated and newly described type strains.</title>
        <authorList>
            <person name="Whitman W.B."/>
            <person name="Woyke T."/>
            <person name="Klenk H.P."/>
            <person name="Zhou Y."/>
            <person name="Lilburn T.G."/>
            <person name="Beck B.J."/>
            <person name="De Vos P."/>
            <person name="Vandamme P."/>
            <person name="Eisen J.A."/>
            <person name="Garrity G."/>
            <person name="Hugenholtz P."/>
            <person name="Kyrpides N.C."/>
        </authorList>
    </citation>
    <scope>NUCLEOTIDE SEQUENCE [LARGE SCALE GENOMIC DNA]</scope>
    <source>
        <strain evidence="3 4">CGMCC 1.10822</strain>
    </source>
</reference>
<feature type="signal peptide" evidence="2">
    <location>
        <begin position="1"/>
        <end position="20"/>
    </location>
</feature>
<feature type="chain" id="PRO_5022151471" description="Secreted protein" evidence="2">
    <location>
        <begin position="21"/>
        <end position="142"/>
    </location>
</feature>
<accession>A0A562R5B2</accession>
<comment type="caution">
    <text evidence="3">The sequence shown here is derived from an EMBL/GenBank/DDBJ whole genome shotgun (WGS) entry which is preliminary data.</text>
</comment>
<keyword evidence="2" id="KW-0732">Signal</keyword>
<dbReference type="AlphaFoldDB" id="A0A562R5B2"/>
<dbReference type="EMBL" id="VLLB01000005">
    <property type="protein sequence ID" value="TWI64259.1"/>
    <property type="molecule type" value="Genomic_DNA"/>
</dbReference>
<protein>
    <recommendedName>
        <fullName evidence="5">Secreted protein</fullName>
    </recommendedName>
</protein>
<evidence type="ECO:0000313" key="3">
    <source>
        <dbReference type="EMBL" id="TWI64259.1"/>
    </source>
</evidence>